<accession>A0A7W7ZMV7</accession>
<dbReference type="EMBL" id="JACHIO010000004">
    <property type="protein sequence ID" value="MBB5062875.1"/>
    <property type="molecule type" value="Genomic_DNA"/>
</dbReference>
<evidence type="ECO:0000313" key="2">
    <source>
        <dbReference type="Proteomes" id="UP000584867"/>
    </source>
</evidence>
<organism evidence="1 2">
    <name type="scientific">Granulicella mallensis</name>
    <dbReference type="NCBI Taxonomy" id="940614"/>
    <lineage>
        <taxon>Bacteria</taxon>
        <taxon>Pseudomonadati</taxon>
        <taxon>Acidobacteriota</taxon>
        <taxon>Terriglobia</taxon>
        <taxon>Terriglobales</taxon>
        <taxon>Acidobacteriaceae</taxon>
        <taxon>Granulicella</taxon>
    </lineage>
</organism>
<dbReference type="AlphaFoldDB" id="A0A7W7ZMV7"/>
<dbReference type="Proteomes" id="UP000584867">
    <property type="component" value="Unassembled WGS sequence"/>
</dbReference>
<name>A0A7W7ZMV7_9BACT</name>
<protein>
    <submittedName>
        <fullName evidence="1">Uncharacterized protein</fullName>
    </submittedName>
</protein>
<comment type="caution">
    <text evidence="1">The sequence shown here is derived from an EMBL/GenBank/DDBJ whole genome shotgun (WGS) entry which is preliminary data.</text>
</comment>
<evidence type="ECO:0000313" key="1">
    <source>
        <dbReference type="EMBL" id="MBB5062875.1"/>
    </source>
</evidence>
<gene>
    <name evidence="1" type="ORF">HDF15_001212</name>
</gene>
<sequence length="90" mass="10043">MAKLILENFLNARHLKAGLECMAMFSQTIGGVVTFSSLLPIRKLGKSSNDLCTGWNKEAELELYSVSLTQQRLRSEMLLRPTAFLAVWPG</sequence>
<reference evidence="1 2" key="1">
    <citation type="submission" date="2020-08" db="EMBL/GenBank/DDBJ databases">
        <title>Genomic Encyclopedia of Type Strains, Phase IV (KMG-V): Genome sequencing to study the core and pangenomes of soil and plant-associated prokaryotes.</title>
        <authorList>
            <person name="Whitman W."/>
        </authorList>
    </citation>
    <scope>NUCLEOTIDE SEQUENCE [LARGE SCALE GENOMIC DNA]</scope>
    <source>
        <strain evidence="1 2">X5P3</strain>
    </source>
</reference>
<proteinExistence type="predicted"/>